<evidence type="ECO:0000256" key="1">
    <source>
        <dbReference type="RuleBase" id="RU000411"/>
    </source>
</evidence>
<dbReference type="AlphaFoldDB" id="A0A3B4ZK35"/>
<dbReference type="InterPro" id="IPR003599">
    <property type="entry name" value="Ig_sub"/>
</dbReference>
<dbReference type="CDD" id="cd00096">
    <property type="entry name" value="Ig"/>
    <property type="match status" value="1"/>
</dbReference>
<dbReference type="SUPFAM" id="SSF48726">
    <property type="entry name" value="Immunoglobulin"/>
    <property type="match status" value="2"/>
</dbReference>
<dbReference type="STRING" id="144197.ENSSPAP00000002012"/>
<dbReference type="PROSITE" id="PS50835">
    <property type="entry name" value="IG_LIKE"/>
    <property type="match status" value="2"/>
</dbReference>
<dbReference type="SMART" id="SM00408">
    <property type="entry name" value="IGc2"/>
    <property type="match status" value="2"/>
</dbReference>
<dbReference type="Pfam" id="PF13927">
    <property type="entry name" value="Ig_3"/>
    <property type="match status" value="1"/>
</dbReference>
<dbReference type="GeneTree" id="ENSGT00940000159681"/>
<reference evidence="5" key="2">
    <citation type="submission" date="2025-04" db="UniProtKB">
        <authorList>
            <consortium name="RefSeq"/>
        </authorList>
    </citation>
    <scope>IDENTIFICATION</scope>
</reference>
<dbReference type="GO" id="GO:0004867">
    <property type="term" value="F:serine-type endopeptidase inhibitor activity"/>
    <property type="evidence" value="ECO:0007669"/>
    <property type="project" value="InterPro"/>
</dbReference>
<dbReference type="Proteomes" id="UP000694891">
    <property type="component" value="Unplaced"/>
</dbReference>
<dbReference type="CTD" id="710"/>
<name>A0A3B4ZK35_9TELE</name>
<dbReference type="Ensembl" id="ENSSPAT00000002045.1">
    <property type="protein sequence ID" value="ENSSPAP00000002012.1"/>
    <property type="gene ID" value="ENSSPAG00000001526.1"/>
</dbReference>
<dbReference type="CDD" id="cd02050">
    <property type="entry name" value="serpinG1_C1-INH"/>
    <property type="match status" value="1"/>
</dbReference>
<evidence type="ECO:0000313" key="5">
    <source>
        <dbReference type="RefSeq" id="XP_008284484.1"/>
    </source>
</evidence>
<keyword evidence="4" id="KW-1185">Reference proteome</keyword>
<feature type="domain" description="Ig-like" evidence="2">
    <location>
        <begin position="145"/>
        <end position="227"/>
    </location>
</feature>
<dbReference type="InterPro" id="IPR013783">
    <property type="entry name" value="Ig-like_fold"/>
</dbReference>
<organism evidence="3">
    <name type="scientific">Stegastes partitus</name>
    <name type="common">bicolor damselfish</name>
    <dbReference type="NCBI Taxonomy" id="144197"/>
    <lineage>
        <taxon>Eukaryota</taxon>
        <taxon>Metazoa</taxon>
        <taxon>Chordata</taxon>
        <taxon>Craniata</taxon>
        <taxon>Vertebrata</taxon>
        <taxon>Euteleostomi</taxon>
        <taxon>Actinopterygii</taxon>
        <taxon>Neopterygii</taxon>
        <taxon>Teleostei</taxon>
        <taxon>Neoteleostei</taxon>
        <taxon>Acanthomorphata</taxon>
        <taxon>Ovalentaria</taxon>
        <taxon>Pomacentridae</taxon>
        <taxon>Stegastes</taxon>
    </lineage>
</organism>
<evidence type="ECO:0000259" key="2">
    <source>
        <dbReference type="PROSITE" id="PS50835"/>
    </source>
</evidence>
<evidence type="ECO:0000313" key="3">
    <source>
        <dbReference type="Ensembl" id="ENSSPAP00000002012.1"/>
    </source>
</evidence>
<dbReference type="Gene3D" id="3.30.497.10">
    <property type="entry name" value="Antithrombin, subunit I, domain 2"/>
    <property type="match status" value="1"/>
</dbReference>
<dbReference type="RefSeq" id="XP_008284484.1">
    <property type="nucleotide sequence ID" value="XM_008286262.1"/>
</dbReference>
<dbReference type="InterPro" id="IPR036179">
    <property type="entry name" value="Ig-like_dom_sf"/>
</dbReference>
<reference evidence="3" key="1">
    <citation type="submission" date="2023-09" db="UniProtKB">
        <authorList>
            <consortium name="Ensembl"/>
        </authorList>
    </citation>
    <scope>IDENTIFICATION</scope>
</reference>
<gene>
    <name evidence="5" type="primary">serping1</name>
</gene>
<dbReference type="InterPro" id="IPR000215">
    <property type="entry name" value="Serpin_fam"/>
</dbReference>
<dbReference type="SMART" id="SM00409">
    <property type="entry name" value="IG"/>
    <property type="match status" value="2"/>
</dbReference>
<comment type="similarity">
    <text evidence="1">Belongs to the serpin family.</text>
</comment>
<dbReference type="GO" id="GO:0005615">
    <property type="term" value="C:extracellular space"/>
    <property type="evidence" value="ECO:0007669"/>
    <property type="project" value="InterPro"/>
</dbReference>
<sequence>MSVCLIECWFIDRPTDLHQRKEFKAFKLMRRQATLCLLLQLIFELSSCIHLRVIPGASLELPCLSFQSDFAGADITWKFNGKDLSSSGQSSGFATVKKNGLYLSISPVAAAHEGGYECLVKDNNIEMIRTYNITVDASIGYTIKVTEGFDVNLPCHFPSSSQFKANALWFKETSVGERTKLNLTDENMKLELLYPDSHDQTVLLRKTAMDDAGFYLCESAAGEKLSSVYIIVEAAPTSVPHSCDGFTSAWEPCLDENSRTGEPMLQESLTEFSMRLYSFLRELYPSTNLLFSPVSISGVLSHLLLGARDDTRRAIEWALSVPHDFHCVHNQMKKLREKLSSSLQMASQIYYNPQMNLSESFTHQSIKFYEAEPVKLLDTNEANAQMINSWVANKTGNKITHLVDSISPSAQLILLNAVSFSGQWKVKFDTKPKKGHFTKLDGDLVKVPLLHHQKYMVAMMYSAELKAQVAKFGLTGDSSLYILLPRSNKVTDLQQVEEKLTDTAVLQMIEQMKTAAPQQMEVTLPQIKLDVQPDMNLLIKKLGLSSLFERPNLCGLYSEEELVLDDARHKAFLALTEQGVEAGAVTAMSFSRSFPTFSALRPFILLLWSDQANVPLFIGRVTDP</sequence>
<accession>A0A3B4ZK35</accession>
<dbReference type="GeneID" id="103360490"/>
<dbReference type="Pfam" id="PF00079">
    <property type="entry name" value="Serpin"/>
    <property type="match status" value="1"/>
</dbReference>
<evidence type="ECO:0000313" key="4">
    <source>
        <dbReference type="Proteomes" id="UP000694891"/>
    </source>
</evidence>
<dbReference type="SUPFAM" id="SSF56574">
    <property type="entry name" value="Serpins"/>
    <property type="match status" value="1"/>
</dbReference>
<dbReference type="InterPro" id="IPR042178">
    <property type="entry name" value="Serpin_sf_1"/>
</dbReference>
<dbReference type="InterPro" id="IPR007110">
    <property type="entry name" value="Ig-like_dom"/>
</dbReference>
<dbReference type="SMART" id="SM00093">
    <property type="entry name" value="SERPIN"/>
    <property type="match status" value="1"/>
</dbReference>
<proteinExistence type="inferred from homology"/>
<dbReference type="InterPro" id="IPR036186">
    <property type="entry name" value="Serpin_sf"/>
</dbReference>
<dbReference type="InterPro" id="IPR003598">
    <property type="entry name" value="Ig_sub2"/>
</dbReference>
<dbReference type="InterPro" id="IPR023796">
    <property type="entry name" value="Serpin_dom"/>
</dbReference>
<dbReference type="PANTHER" id="PTHR11461:SF159">
    <property type="entry name" value="PLASMA PROTEASE C1 INHIBITOR"/>
    <property type="match status" value="1"/>
</dbReference>
<dbReference type="InterPro" id="IPR042185">
    <property type="entry name" value="Serpin_sf_2"/>
</dbReference>
<feature type="domain" description="Ig-like" evidence="2">
    <location>
        <begin position="56"/>
        <end position="134"/>
    </location>
</feature>
<dbReference type="PANTHER" id="PTHR11461">
    <property type="entry name" value="SERINE PROTEASE INHIBITOR, SERPIN"/>
    <property type="match status" value="1"/>
</dbReference>
<protein>
    <submittedName>
        <fullName evidence="5">Plasma protease C1 inhibitor isoform X1</fullName>
    </submittedName>
    <submittedName>
        <fullName evidence="3">Serpin family G member 1</fullName>
    </submittedName>
</protein>
<dbReference type="OrthoDB" id="6433428at2759"/>
<dbReference type="Gene3D" id="2.30.39.10">
    <property type="entry name" value="Alpha-1-antitrypsin, domain 1"/>
    <property type="match status" value="1"/>
</dbReference>
<dbReference type="Gene3D" id="2.60.40.10">
    <property type="entry name" value="Immunoglobulins"/>
    <property type="match status" value="2"/>
</dbReference>